<dbReference type="Proteomes" id="UP000053060">
    <property type="component" value="Unassembled WGS sequence"/>
</dbReference>
<accession>A0A0V9ULE2</accession>
<protein>
    <submittedName>
        <fullName evidence="2">MarR family transcriptional regulator</fullName>
    </submittedName>
</protein>
<gene>
    <name evidence="2" type="ORF">Z045_09265</name>
</gene>
<dbReference type="PANTHER" id="PTHR33164:SF106">
    <property type="entry name" value="TRANSCRIPTIONAL REGULATORY PROTEIN"/>
    <property type="match status" value="1"/>
</dbReference>
<dbReference type="SUPFAM" id="SSF46785">
    <property type="entry name" value="Winged helix' DNA-binding domain"/>
    <property type="match status" value="1"/>
</dbReference>
<dbReference type="PATRIC" id="fig|1441730.3.peg.1928"/>
<dbReference type="Pfam" id="PF12802">
    <property type="entry name" value="MarR_2"/>
    <property type="match status" value="1"/>
</dbReference>
<dbReference type="PRINTS" id="PR00598">
    <property type="entry name" value="HTHMARR"/>
</dbReference>
<dbReference type="PANTHER" id="PTHR33164">
    <property type="entry name" value="TRANSCRIPTIONAL REGULATOR, MARR FAMILY"/>
    <property type="match status" value="1"/>
</dbReference>
<name>A0A0V9ULE2_9NOCA</name>
<comment type="caution">
    <text evidence="2">The sequence shown here is derived from an EMBL/GenBank/DDBJ whole genome shotgun (WGS) entry which is preliminary data.</text>
</comment>
<dbReference type="SMART" id="SM00347">
    <property type="entry name" value="HTH_MARR"/>
    <property type="match status" value="1"/>
</dbReference>
<evidence type="ECO:0000313" key="2">
    <source>
        <dbReference type="EMBL" id="KSZ58814.1"/>
    </source>
</evidence>
<reference evidence="2 3" key="2">
    <citation type="journal article" date="2016" name="Genome Announc.">
        <title>Draft Genome Sequence of a Versatile Hydrocarbon-Degrading Bacterium, Rhodococcus pyridinivorans Strain KG-16, Collected from Oil Fields in India.</title>
        <authorList>
            <person name="Aggarwal R.K."/>
            <person name="Dawar C."/>
            <person name="Phanindranath R."/>
            <person name="Mutnuri L."/>
            <person name="Dayal A.M."/>
        </authorList>
    </citation>
    <scope>NUCLEOTIDE SEQUENCE [LARGE SCALE GENOMIC DNA]</scope>
    <source>
        <strain evidence="2 3">KG-16</strain>
    </source>
</reference>
<dbReference type="Gene3D" id="1.10.10.10">
    <property type="entry name" value="Winged helix-like DNA-binding domain superfamily/Winged helix DNA-binding domain"/>
    <property type="match status" value="1"/>
</dbReference>
<dbReference type="GO" id="GO:0003700">
    <property type="term" value="F:DNA-binding transcription factor activity"/>
    <property type="evidence" value="ECO:0007669"/>
    <property type="project" value="InterPro"/>
</dbReference>
<dbReference type="RefSeq" id="WP_060651605.1">
    <property type="nucleotide sequence ID" value="NZ_AZXY01000004.1"/>
</dbReference>
<dbReference type="InterPro" id="IPR036390">
    <property type="entry name" value="WH_DNA-bd_sf"/>
</dbReference>
<evidence type="ECO:0000313" key="3">
    <source>
        <dbReference type="Proteomes" id="UP000053060"/>
    </source>
</evidence>
<feature type="domain" description="HTH marR-type" evidence="1">
    <location>
        <begin position="6"/>
        <end position="142"/>
    </location>
</feature>
<dbReference type="InterPro" id="IPR036388">
    <property type="entry name" value="WH-like_DNA-bd_sf"/>
</dbReference>
<proteinExistence type="predicted"/>
<dbReference type="GO" id="GO:0006950">
    <property type="term" value="P:response to stress"/>
    <property type="evidence" value="ECO:0007669"/>
    <property type="project" value="TreeGrafter"/>
</dbReference>
<dbReference type="EMBL" id="AZXY01000004">
    <property type="protein sequence ID" value="KSZ58814.1"/>
    <property type="molecule type" value="Genomic_DNA"/>
</dbReference>
<evidence type="ECO:0000259" key="1">
    <source>
        <dbReference type="PROSITE" id="PS50995"/>
    </source>
</evidence>
<dbReference type="InterPro" id="IPR000835">
    <property type="entry name" value="HTH_MarR-typ"/>
</dbReference>
<reference evidence="3" key="1">
    <citation type="submission" date="2015-01" db="EMBL/GenBank/DDBJ databases">
        <title>Draft genome sequence of Rhodococcus pyridinivorans strain KG-16, a hydrocarbon-degrading bacterium.</title>
        <authorList>
            <person name="Aggarwal R.K."/>
            <person name="Dawar C."/>
        </authorList>
    </citation>
    <scope>NUCLEOTIDE SEQUENCE [LARGE SCALE GENOMIC DNA]</scope>
    <source>
        <strain evidence="3">KG-16</strain>
    </source>
</reference>
<dbReference type="AlphaFoldDB" id="A0A0V9ULE2"/>
<dbReference type="PROSITE" id="PS50995">
    <property type="entry name" value="HTH_MARR_2"/>
    <property type="match status" value="1"/>
</dbReference>
<organism evidence="2 3">
    <name type="scientific">Rhodococcus pyridinivorans KG-16</name>
    <dbReference type="NCBI Taxonomy" id="1441730"/>
    <lineage>
        <taxon>Bacteria</taxon>
        <taxon>Bacillati</taxon>
        <taxon>Actinomycetota</taxon>
        <taxon>Actinomycetes</taxon>
        <taxon>Mycobacteriales</taxon>
        <taxon>Nocardiaceae</taxon>
        <taxon>Rhodococcus</taxon>
    </lineage>
</organism>
<sequence>MTDDGRLDMIHRLRALTVQLDLLGAEFAQKHALHPTDLRALIGLLDRERAGEIATPGWLAEHLRLNTASVTALVDRLERAGHVRRDRDSHDRRRVILRVTPAAEKLGWDFFGPLFARASAALESFSEPQLEVVREFLGSMTDAVESARSSEDTEG</sequence>
<dbReference type="InterPro" id="IPR039422">
    <property type="entry name" value="MarR/SlyA-like"/>
</dbReference>